<feature type="domain" description="GS beta-grasp" evidence="15">
    <location>
        <begin position="16"/>
        <end position="104"/>
    </location>
</feature>
<dbReference type="GO" id="GO:0005524">
    <property type="term" value="F:ATP binding"/>
    <property type="evidence" value="ECO:0007669"/>
    <property type="project" value="UniProtKB-KW"/>
</dbReference>
<dbReference type="InterPro" id="IPR008147">
    <property type="entry name" value="Gln_synt_N"/>
</dbReference>
<dbReference type="PANTHER" id="PTHR43407">
    <property type="entry name" value="GLUTAMINE SYNTHETASE"/>
    <property type="match status" value="1"/>
</dbReference>
<dbReference type="SMART" id="SM01230">
    <property type="entry name" value="Gln-synt_C"/>
    <property type="match status" value="1"/>
</dbReference>
<evidence type="ECO:0000313" key="18">
    <source>
        <dbReference type="Proteomes" id="UP000218615"/>
    </source>
</evidence>
<dbReference type="PROSITE" id="PS00181">
    <property type="entry name" value="GLNA_ATP"/>
    <property type="match status" value="1"/>
</dbReference>
<organism evidence="17 18">
    <name type="scientific">Candidatus Methanoperedens nitratireducens</name>
    <dbReference type="NCBI Taxonomy" id="1392998"/>
    <lineage>
        <taxon>Archaea</taxon>
        <taxon>Methanobacteriati</taxon>
        <taxon>Methanobacteriota</taxon>
        <taxon>Stenosarchaea group</taxon>
        <taxon>Methanomicrobia</taxon>
        <taxon>Methanosarcinales</taxon>
        <taxon>ANME-2 cluster</taxon>
        <taxon>Candidatus Methanoperedentaceae</taxon>
        <taxon>Candidatus Methanoperedens</taxon>
    </lineage>
</organism>
<evidence type="ECO:0000256" key="14">
    <source>
        <dbReference type="RuleBase" id="RU004356"/>
    </source>
</evidence>
<feature type="binding site" evidence="8">
    <location>
        <position position="355"/>
    </location>
    <ligand>
        <name>ATP</name>
        <dbReference type="ChEBI" id="CHEBI:30616"/>
    </ligand>
</feature>
<reference evidence="18" key="1">
    <citation type="submission" date="2017-06" db="EMBL/GenBank/DDBJ databases">
        <authorList>
            <person name="Cremers G."/>
        </authorList>
    </citation>
    <scope>NUCLEOTIDE SEQUENCE [LARGE SCALE GENOMIC DNA]</scope>
</reference>
<dbReference type="SUPFAM" id="SSF54368">
    <property type="entry name" value="Glutamine synthetase, N-terminal domain"/>
    <property type="match status" value="1"/>
</dbReference>
<dbReference type="GO" id="GO:0019740">
    <property type="term" value="P:nitrogen utilization"/>
    <property type="evidence" value="ECO:0007669"/>
    <property type="project" value="TreeGrafter"/>
</dbReference>
<dbReference type="GO" id="GO:0005737">
    <property type="term" value="C:cytoplasm"/>
    <property type="evidence" value="ECO:0007669"/>
    <property type="project" value="UniProtKB-SubCell"/>
</dbReference>
<feature type="binding site" evidence="8">
    <location>
        <position position="217"/>
    </location>
    <ligand>
        <name>ATP</name>
        <dbReference type="ChEBI" id="CHEBI:30616"/>
    </ligand>
</feature>
<dbReference type="EC" id="6.3.1.2" evidence="14"/>
<evidence type="ECO:0000256" key="8">
    <source>
        <dbReference type="PIRSR" id="PIRSR604809-2"/>
    </source>
</evidence>
<dbReference type="GO" id="GO:0004356">
    <property type="term" value="F:glutamine synthetase activity"/>
    <property type="evidence" value="ECO:0007669"/>
    <property type="project" value="UniProtKB-EC"/>
</dbReference>
<dbReference type="GO" id="GO:0006542">
    <property type="term" value="P:glutamine biosynthetic process"/>
    <property type="evidence" value="ECO:0007669"/>
    <property type="project" value="InterPro"/>
</dbReference>
<dbReference type="Pfam" id="PF00120">
    <property type="entry name" value="Gln-synt_C"/>
    <property type="match status" value="1"/>
</dbReference>
<evidence type="ECO:0000256" key="1">
    <source>
        <dbReference type="ARBA" id="ARBA00004496"/>
    </source>
</evidence>
<comment type="similarity">
    <text evidence="2 11 12">Belongs to the glutamine synthetase family.</text>
</comment>
<evidence type="ECO:0000256" key="10">
    <source>
        <dbReference type="PIRSR" id="PIRSR604809-50"/>
    </source>
</evidence>
<feature type="domain" description="GS catalytic" evidence="16">
    <location>
        <begin position="112"/>
        <end position="486"/>
    </location>
</feature>
<feature type="binding site" evidence="9">
    <location>
        <position position="222"/>
    </location>
    <ligand>
        <name>Mg(2+)</name>
        <dbReference type="ChEBI" id="CHEBI:18420"/>
        <label>1</label>
    </ligand>
</feature>
<sequence length="486" mass="55653">MATPTPEKLLEFIKEKNVKWVDLQFMDIPGYIQHITIPSYTLKEEDFTDGIGKLDGSSIKGFKSIFESDMRMFPDPNTCAVLPWTDNTPHKTLRLICDLYDAFGGPRFTRDPRYIAQKAEEAVKKAGFDVSYWGPELEFFVFDSFKLLPSFSTARDAWSGTGYEIQSKEAPWSHTSGINHPIRFKEGYYPAPPQDTLVDLRNEITGQLYDYFNIICDAHHHEVATAGQCEIDMKYDTLTKMADNVLTYKNVVKNVAYHMKMIATFMPKPIFGDNASGMHIHQSLWKGMNGSSHNTFYDPDDEYAEISQTCRYYIGGLMEHSRALCAITSPTTNSYKRLVPGYEAPVYIAWSKRNRSASIRVPVYEKGKEAPKRIEFRPPDTSCNIYYAFAALTAAGLDGIKKKMDPGNPCDENIYHLTAERRHEMGIKECPGSLQEALDELETDRKFLESIFPGDAIDMWIELKSEEYKQNSIRPTPFEFYQYFDI</sequence>
<name>A0A284VK84_9EURY</name>
<accession>A0A284VK84</accession>
<feature type="modified residue" description="O-AMP-tyrosine" evidence="10">
    <location>
        <position position="415"/>
    </location>
</feature>
<gene>
    <name evidence="17" type="primary">glnA</name>
    <name evidence="17" type="ORF">MNV_1260011</name>
</gene>
<evidence type="ECO:0000256" key="5">
    <source>
        <dbReference type="ARBA" id="ARBA00022741"/>
    </source>
</evidence>
<dbReference type="AlphaFoldDB" id="A0A284VK84"/>
<protein>
    <recommendedName>
        <fullName evidence="14">Glutamine synthetase</fullName>
        <ecNumber evidence="14">6.3.1.2</ecNumber>
    </recommendedName>
</protein>
<evidence type="ECO:0000259" key="15">
    <source>
        <dbReference type="PROSITE" id="PS51986"/>
    </source>
</evidence>
<dbReference type="STRING" id="1392998.ANME2D_00010"/>
<evidence type="ECO:0000256" key="9">
    <source>
        <dbReference type="PIRSR" id="PIRSR604809-3"/>
    </source>
</evidence>
<dbReference type="Gene3D" id="3.30.590.10">
    <property type="entry name" value="Glutamine synthetase/guanido kinase, catalytic domain"/>
    <property type="match status" value="1"/>
</dbReference>
<dbReference type="PROSITE" id="PS51986">
    <property type="entry name" value="GS_BETA_GRASP"/>
    <property type="match status" value="1"/>
</dbReference>
<comment type="cofactor">
    <cofactor evidence="9">
        <name>Mg(2+)</name>
        <dbReference type="ChEBI" id="CHEBI:18420"/>
    </cofactor>
    <text evidence="9">Binds 2 Mg(2+) ions per subunit.</text>
</comment>
<feature type="binding site" evidence="7">
    <location>
        <position position="343"/>
    </location>
    <ligand>
        <name>L-glutamate</name>
        <dbReference type="ChEBI" id="CHEBI:29985"/>
    </ligand>
</feature>
<dbReference type="InterPro" id="IPR027302">
    <property type="entry name" value="Gln_synth_N_conserv_site"/>
</dbReference>
<feature type="binding site" evidence="9">
    <location>
        <position position="375"/>
    </location>
    <ligand>
        <name>Mg(2+)</name>
        <dbReference type="ChEBI" id="CHEBI:18420"/>
        <label>1</label>
    </ligand>
</feature>
<dbReference type="PANTHER" id="PTHR43407:SF1">
    <property type="entry name" value="LENGSIN"/>
    <property type="match status" value="1"/>
</dbReference>
<dbReference type="InterPro" id="IPR036651">
    <property type="entry name" value="Gln_synt_N_sf"/>
</dbReference>
<evidence type="ECO:0000259" key="16">
    <source>
        <dbReference type="PROSITE" id="PS51987"/>
    </source>
</evidence>
<evidence type="ECO:0000256" key="4">
    <source>
        <dbReference type="ARBA" id="ARBA00022598"/>
    </source>
</evidence>
<comment type="catalytic activity">
    <reaction evidence="14">
        <text>L-glutamate + NH4(+) + ATP = L-glutamine + ADP + phosphate + H(+)</text>
        <dbReference type="Rhea" id="RHEA:16169"/>
        <dbReference type="ChEBI" id="CHEBI:15378"/>
        <dbReference type="ChEBI" id="CHEBI:28938"/>
        <dbReference type="ChEBI" id="CHEBI:29985"/>
        <dbReference type="ChEBI" id="CHEBI:30616"/>
        <dbReference type="ChEBI" id="CHEBI:43474"/>
        <dbReference type="ChEBI" id="CHEBI:58359"/>
        <dbReference type="ChEBI" id="CHEBI:456216"/>
        <dbReference type="EC" id="6.3.1.2"/>
    </reaction>
</comment>
<dbReference type="SUPFAM" id="SSF55931">
    <property type="entry name" value="Glutamine synthetase/guanido kinase"/>
    <property type="match status" value="1"/>
</dbReference>
<dbReference type="PROSITE" id="PS51987">
    <property type="entry name" value="GS_CATALYTIC"/>
    <property type="match status" value="1"/>
</dbReference>
<evidence type="ECO:0000256" key="11">
    <source>
        <dbReference type="PROSITE-ProRule" id="PRU01330"/>
    </source>
</evidence>
<feature type="binding site" evidence="7">
    <location>
        <position position="355"/>
    </location>
    <ligand>
        <name>L-glutamate</name>
        <dbReference type="ChEBI" id="CHEBI:29985"/>
    </ligand>
</feature>
<dbReference type="Pfam" id="PF03951">
    <property type="entry name" value="Gln-synt_N"/>
    <property type="match status" value="1"/>
</dbReference>
<feature type="binding site" evidence="7">
    <location>
        <position position="337"/>
    </location>
    <ligand>
        <name>L-glutamate</name>
        <dbReference type="ChEBI" id="CHEBI:29985"/>
    </ligand>
</feature>
<feature type="binding site" evidence="9">
    <location>
        <position position="230"/>
    </location>
    <ligand>
        <name>Mg(2+)</name>
        <dbReference type="ChEBI" id="CHEBI:18420"/>
        <label>1</label>
    </ligand>
</feature>
<keyword evidence="6 8" id="KW-0067">ATP-binding</keyword>
<feature type="binding site" evidence="9">
    <location>
        <position position="136"/>
    </location>
    <ligand>
        <name>Mg(2+)</name>
        <dbReference type="ChEBI" id="CHEBI:18420"/>
        <label>1</label>
    </ligand>
</feature>
<comment type="subcellular location">
    <subcellularLocation>
        <location evidence="1 13">Cytoplasm</location>
    </subcellularLocation>
</comment>
<dbReference type="InterPro" id="IPR008146">
    <property type="entry name" value="Gln_synth_cat_dom"/>
</dbReference>
<evidence type="ECO:0000256" key="6">
    <source>
        <dbReference type="ARBA" id="ARBA00022840"/>
    </source>
</evidence>
<dbReference type="InterPro" id="IPR004809">
    <property type="entry name" value="Gln_synth_I"/>
</dbReference>
<keyword evidence="4 14" id="KW-0436">Ligase</keyword>
<evidence type="ECO:0000256" key="12">
    <source>
        <dbReference type="RuleBase" id="RU000384"/>
    </source>
</evidence>
<keyword evidence="9" id="KW-0479">Metal-binding</keyword>
<keyword evidence="9" id="KW-0460">Magnesium</keyword>
<dbReference type="Proteomes" id="UP000218615">
    <property type="component" value="Unassembled WGS sequence"/>
</dbReference>
<keyword evidence="3 13" id="KW-0963">Cytoplasm</keyword>
<proteinExistence type="inferred from homology"/>
<evidence type="ECO:0000256" key="3">
    <source>
        <dbReference type="ARBA" id="ARBA00022490"/>
    </source>
</evidence>
<feature type="binding site" evidence="7">
    <location>
        <position position="377"/>
    </location>
    <ligand>
        <name>L-glutamate</name>
        <dbReference type="ChEBI" id="CHEBI:29985"/>
    </ligand>
</feature>
<evidence type="ECO:0000313" key="17">
    <source>
        <dbReference type="EMBL" id="SNQ59663.1"/>
    </source>
</evidence>
<dbReference type="InterPro" id="IPR014746">
    <property type="entry name" value="Gln_synth/guanido_kin_cat_dom"/>
</dbReference>
<feature type="binding site" evidence="9">
    <location>
        <position position="138"/>
    </location>
    <ligand>
        <name>Mg(2+)</name>
        <dbReference type="ChEBI" id="CHEBI:18420"/>
        <label>1</label>
    </ligand>
</feature>
<keyword evidence="18" id="KW-1185">Reference proteome</keyword>
<dbReference type="InterPro" id="IPR027303">
    <property type="entry name" value="Gln_synth_gly_rich_site"/>
</dbReference>
<keyword evidence="5 8" id="KW-0547">Nucleotide-binding</keyword>
<feature type="binding site" evidence="9">
    <location>
        <position position="279"/>
    </location>
    <ligand>
        <name>Mg(2+)</name>
        <dbReference type="ChEBI" id="CHEBI:18420"/>
        <label>1</label>
    </ligand>
</feature>
<dbReference type="NCBIfam" id="TIGR00653">
    <property type="entry name" value="GlnA"/>
    <property type="match status" value="1"/>
</dbReference>
<evidence type="ECO:0000256" key="2">
    <source>
        <dbReference type="ARBA" id="ARBA00009897"/>
    </source>
</evidence>
<dbReference type="Gene3D" id="3.10.20.70">
    <property type="entry name" value="Glutamine synthetase, N-terminal domain"/>
    <property type="match status" value="1"/>
</dbReference>
<evidence type="ECO:0000256" key="13">
    <source>
        <dbReference type="RuleBase" id="RU000385"/>
    </source>
</evidence>
<keyword evidence="10" id="KW-0597">Phosphoprotein</keyword>
<feature type="binding site" evidence="7">
    <location>
        <begin position="274"/>
        <end position="275"/>
    </location>
    <ligand>
        <name>L-glutamate</name>
        <dbReference type="ChEBI" id="CHEBI:29985"/>
    </ligand>
</feature>
<feature type="binding site" evidence="8">
    <location>
        <begin position="281"/>
        <end position="283"/>
    </location>
    <ligand>
        <name>ATP</name>
        <dbReference type="ChEBI" id="CHEBI:30616"/>
    </ligand>
</feature>
<dbReference type="GO" id="GO:0046872">
    <property type="term" value="F:metal ion binding"/>
    <property type="evidence" value="ECO:0007669"/>
    <property type="project" value="UniProtKB-KW"/>
</dbReference>
<evidence type="ECO:0000256" key="7">
    <source>
        <dbReference type="PIRSR" id="PIRSR604809-1"/>
    </source>
</evidence>
<dbReference type="PROSITE" id="PS00180">
    <property type="entry name" value="GLNA_1"/>
    <property type="match status" value="1"/>
</dbReference>
<dbReference type="GO" id="GO:0016020">
    <property type="term" value="C:membrane"/>
    <property type="evidence" value="ECO:0007669"/>
    <property type="project" value="TreeGrafter"/>
</dbReference>
<dbReference type="EMBL" id="FZMP01000031">
    <property type="protein sequence ID" value="SNQ59663.1"/>
    <property type="molecule type" value="Genomic_DNA"/>
</dbReference>